<dbReference type="AlphaFoldDB" id="A0ABD2QAV5"/>
<gene>
    <name evidence="2" type="ORF">Ciccas_004673</name>
</gene>
<dbReference type="EMBL" id="JBJKFK010000500">
    <property type="protein sequence ID" value="KAL3316680.1"/>
    <property type="molecule type" value="Genomic_DNA"/>
</dbReference>
<reference evidence="2 3" key="1">
    <citation type="submission" date="2024-11" db="EMBL/GenBank/DDBJ databases">
        <title>Adaptive evolution of stress response genes in parasites aligns with host niche diversity.</title>
        <authorList>
            <person name="Hahn C."/>
            <person name="Resl P."/>
        </authorList>
    </citation>
    <scope>NUCLEOTIDE SEQUENCE [LARGE SCALE GENOMIC DNA]</scope>
    <source>
        <strain evidence="2">EGGRZ-B1_66</strain>
        <tissue evidence="2">Body</tissue>
    </source>
</reference>
<name>A0ABD2QAV5_9PLAT</name>
<feature type="region of interest" description="Disordered" evidence="1">
    <location>
        <begin position="96"/>
        <end position="116"/>
    </location>
</feature>
<organism evidence="2 3">
    <name type="scientific">Cichlidogyrus casuarinus</name>
    <dbReference type="NCBI Taxonomy" id="1844966"/>
    <lineage>
        <taxon>Eukaryota</taxon>
        <taxon>Metazoa</taxon>
        <taxon>Spiralia</taxon>
        <taxon>Lophotrochozoa</taxon>
        <taxon>Platyhelminthes</taxon>
        <taxon>Monogenea</taxon>
        <taxon>Monopisthocotylea</taxon>
        <taxon>Dactylogyridea</taxon>
        <taxon>Ancyrocephalidae</taxon>
        <taxon>Cichlidogyrus</taxon>
    </lineage>
</organism>
<feature type="region of interest" description="Disordered" evidence="1">
    <location>
        <begin position="1"/>
        <end position="42"/>
    </location>
</feature>
<dbReference type="Proteomes" id="UP001626550">
    <property type="component" value="Unassembled WGS sequence"/>
</dbReference>
<protein>
    <submittedName>
        <fullName evidence="2">Uncharacterized protein</fullName>
    </submittedName>
</protein>
<evidence type="ECO:0000256" key="1">
    <source>
        <dbReference type="SAM" id="MobiDB-lite"/>
    </source>
</evidence>
<evidence type="ECO:0000313" key="3">
    <source>
        <dbReference type="Proteomes" id="UP001626550"/>
    </source>
</evidence>
<proteinExistence type="predicted"/>
<keyword evidence="3" id="KW-1185">Reference proteome</keyword>
<accession>A0ABD2QAV5</accession>
<feature type="compositionally biased region" description="Polar residues" evidence="1">
    <location>
        <begin position="14"/>
        <end position="31"/>
    </location>
</feature>
<evidence type="ECO:0000313" key="2">
    <source>
        <dbReference type="EMBL" id="KAL3316680.1"/>
    </source>
</evidence>
<comment type="caution">
    <text evidence="2">The sequence shown here is derived from an EMBL/GenBank/DDBJ whole genome shotgun (WGS) entry which is preliminary data.</text>
</comment>
<sequence>MESSDVDALDYQNRGVQNGIGNVDASKNQTPEEMYYMPRPPAATDKQVANSLILEARKRLYRPSGKVSILGSALSLNGNLEDPHDSMGAILKLHRQMANAETPSSPKPMGSSNEKD</sequence>